<comment type="caution">
    <text evidence="1">The sequence shown here is derived from an EMBL/GenBank/DDBJ whole genome shotgun (WGS) entry which is preliminary data.</text>
</comment>
<dbReference type="EMBL" id="BAABHC010000016">
    <property type="protein sequence ID" value="GAA4436074.1"/>
    <property type="molecule type" value="Genomic_DNA"/>
</dbReference>
<keyword evidence="2" id="KW-1185">Reference proteome</keyword>
<reference evidence="2" key="1">
    <citation type="journal article" date="2019" name="Int. J. Syst. Evol. Microbiol.">
        <title>The Global Catalogue of Microorganisms (GCM) 10K type strain sequencing project: providing services to taxonomists for standard genome sequencing and annotation.</title>
        <authorList>
            <consortium name="The Broad Institute Genomics Platform"/>
            <consortium name="The Broad Institute Genome Sequencing Center for Infectious Disease"/>
            <person name="Wu L."/>
            <person name="Ma J."/>
        </authorList>
    </citation>
    <scope>NUCLEOTIDE SEQUENCE [LARGE SCALE GENOMIC DNA]</scope>
    <source>
        <strain evidence="2">JCM 17926</strain>
    </source>
</reference>
<gene>
    <name evidence="1" type="ORF">GCM10023188_28720</name>
</gene>
<name>A0ABP8LW66_9BACT</name>
<dbReference type="Proteomes" id="UP001500552">
    <property type="component" value="Unassembled WGS sequence"/>
</dbReference>
<evidence type="ECO:0000313" key="1">
    <source>
        <dbReference type="EMBL" id="GAA4436074.1"/>
    </source>
</evidence>
<sequence length="159" mass="18456">MIAERIINKNVLPDISLKPELVYKLENLDVSYNAADEVLTVQWAGEISSEDIRVGYEIVMRQVKLHRPSKLLFDFHKRVSIKRKAQRWVFSTVFPKILRTVGDNVFVAIVLPVELYHGLVADMDGDELMHANNFLIIHHSLYREEGLRWLATMRASARR</sequence>
<dbReference type="RefSeq" id="WP_345160059.1">
    <property type="nucleotide sequence ID" value="NZ_BAABHC010000016.1"/>
</dbReference>
<proteinExistence type="predicted"/>
<accession>A0ABP8LW66</accession>
<organism evidence="1 2">
    <name type="scientific">Pontibacter saemangeumensis</name>
    <dbReference type="NCBI Taxonomy" id="1084525"/>
    <lineage>
        <taxon>Bacteria</taxon>
        <taxon>Pseudomonadati</taxon>
        <taxon>Bacteroidota</taxon>
        <taxon>Cytophagia</taxon>
        <taxon>Cytophagales</taxon>
        <taxon>Hymenobacteraceae</taxon>
        <taxon>Pontibacter</taxon>
    </lineage>
</organism>
<protein>
    <submittedName>
        <fullName evidence="1">Uncharacterized protein</fullName>
    </submittedName>
</protein>
<evidence type="ECO:0000313" key="2">
    <source>
        <dbReference type="Proteomes" id="UP001500552"/>
    </source>
</evidence>